<accession>A0ABS9X827</accession>
<evidence type="ECO:0000256" key="4">
    <source>
        <dbReference type="ARBA" id="ARBA00022679"/>
    </source>
</evidence>
<dbReference type="PANTHER" id="PTHR45453:SF1">
    <property type="entry name" value="PHOSPHATE REGULON SENSOR PROTEIN PHOR"/>
    <property type="match status" value="1"/>
</dbReference>
<evidence type="ECO:0000256" key="2">
    <source>
        <dbReference type="ARBA" id="ARBA00012438"/>
    </source>
</evidence>
<dbReference type="InterPro" id="IPR005467">
    <property type="entry name" value="His_kinase_dom"/>
</dbReference>
<dbReference type="PANTHER" id="PTHR45453">
    <property type="entry name" value="PHOSPHATE REGULON SENSOR PROTEIN PHOR"/>
    <property type="match status" value="1"/>
</dbReference>
<dbReference type="SMART" id="SM00388">
    <property type="entry name" value="HisKA"/>
    <property type="match status" value="1"/>
</dbReference>
<feature type="domain" description="HAMP" evidence="8">
    <location>
        <begin position="192"/>
        <end position="249"/>
    </location>
</feature>
<dbReference type="Pfam" id="PF02518">
    <property type="entry name" value="HATPase_c"/>
    <property type="match status" value="1"/>
</dbReference>
<dbReference type="Pfam" id="PF00512">
    <property type="entry name" value="HisKA"/>
    <property type="match status" value="1"/>
</dbReference>
<evidence type="ECO:0000313" key="9">
    <source>
        <dbReference type="EMBL" id="MCI2285212.1"/>
    </source>
</evidence>
<name>A0ABS9X827_9GAMM</name>
<dbReference type="Proteomes" id="UP001139646">
    <property type="component" value="Unassembled WGS sequence"/>
</dbReference>
<comment type="caution">
    <text evidence="9">The sequence shown here is derived from an EMBL/GenBank/DDBJ whole genome shotgun (WGS) entry which is preliminary data.</text>
</comment>
<dbReference type="InterPro" id="IPR003594">
    <property type="entry name" value="HATPase_dom"/>
</dbReference>
<dbReference type="RefSeq" id="WP_242287971.1">
    <property type="nucleotide sequence ID" value="NZ_JAKKSL010000004.1"/>
</dbReference>
<dbReference type="InterPro" id="IPR003661">
    <property type="entry name" value="HisK_dim/P_dom"/>
</dbReference>
<dbReference type="EMBL" id="JAKKSL010000004">
    <property type="protein sequence ID" value="MCI2285212.1"/>
    <property type="molecule type" value="Genomic_DNA"/>
</dbReference>
<evidence type="ECO:0000259" key="7">
    <source>
        <dbReference type="PROSITE" id="PS50109"/>
    </source>
</evidence>
<dbReference type="PROSITE" id="PS50109">
    <property type="entry name" value="HIS_KIN"/>
    <property type="match status" value="1"/>
</dbReference>
<proteinExistence type="predicted"/>
<keyword evidence="4" id="KW-0808">Transferase</keyword>
<sequence length="481" mass="54157">MGFTLVALPLVLGLLYSANQVNQLSKQGASAIFSVAELINTNQKINNTLKKMERYASQYFVLQEIELIDKYFVEQRALLESTEELSQYNDTQIKQLTAQFSEAIHQVHQDIVKPETALPTTDNQVTSTSLEGLQKEFKQLINISEQLNTRSNELINQQAQAIKNSTAQVSHTLLKSLFIIPISLFIAGFFIILITKPLKQLTLKIQQLQQGNFQQDYDLKEEPSLGFIEIKEINDALNRMIGRLHALELQKSSFIRHISHELKTPLAAIREGTELMYDNSVGSLNSDQQEVTKIIRNSTTRLQRLIEELLNFNIVLDSTSLQDKETINFPEIVEQVLSERTLDIKRKGLTIAKKFPNVTIESNAKQLNVIIDNLLSNAIKYSPEYGVITLTGEVGENQLVFSVTDEGTGIKMDQQDKVFDAFYQGTPAKDYNIKSSGLGLTIVKELLMRLNGNITLASRTKKPSGTTMKICLKSMVNGEQK</sequence>
<protein>
    <recommendedName>
        <fullName evidence="2">histidine kinase</fullName>
        <ecNumber evidence="2">2.7.13.3</ecNumber>
    </recommendedName>
</protein>
<evidence type="ECO:0000256" key="6">
    <source>
        <dbReference type="ARBA" id="ARBA00023012"/>
    </source>
</evidence>
<dbReference type="SMART" id="SM00387">
    <property type="entry name" value="HATPase_c"/>
    <property type="match status" value="1"/>
</dbReference>
<dbReference type="GO" id="GO:0016301">
    <property type="term" value="F:kinase activity"/>
    <property type="evidence" value="ECO:0007669"/>
    <property type="project" value="UniProtKB-KW"/>
</dbReference>
<dbReference type="Pfam" id="PF00672">
    <property type="entry name" value="HAMP"/>
    <property type="match status" value="1"/>
</dbReference>
<dbReference type="InterPro" id="IPR003660">
    <property type="entry name" value="HAMP_dom"/>
</dbReference>
<evidence type="ECO:0000259" key="8">
    <source>
        <dbReference type="PROSITE" id="PS50885"/>
    </source>
</evidence>
<evidence type="ECO:0000256" key="3">
    <source>
        <dbReference type="ARBA" id="ARBA00022553"/>
    </source>
</evidence>
<evidence type="ECO:0000256" key="5">
    <source>
        <dbReference type="ARBA" id="ARBA00022777"/>
    </source>
</evidence>
<feature type="domain" description="Histidine kinase" evidence="7">
    <location>
        <begin position="257"/>
        <end position="476"/>
    </location>
</feature>
<keyword evidence="10" id="KW-1185">Reference proteome</keyword>
<dbReference type="PROSITE" id="PS50885">
    <property type="entry name" value="HAMP"/>
    <property type="match status" value="1"/>
</dbReference>
<dbReference type="InterPro" id="IPR050351">
    <property type="entry name" value="BphY/WalK/GraS-like"/>
</dbReference>
<reference evidence="9" key="1">
    <citation type="submission" date="2022-01" db="EMBL/GenBank/DDBJ databases">
        <title>Colwellia maritima, isolated from seawater.</title>
        <authorList>
            <person name="Kristyanto S."/>
            <person name="Jung J."/>
            <person name="Jeon C.O."/>
        </authorList>
    </citation>
    <scope>NUCLEOTIDE SEQUENCE</scope>
    <source>
        <strain evidence="9">MSW7</strain>
    </source>
</reference>
<evidence type="ECO:0000313" key="10">
    <source>
        <dbReference type="Proteomes" id="UP001139646"/>
    </source>
</evidence>
<dbReference type="CDD" id="cd00082">
    <property type="entry name" value="HisKA"/>
    <property type="match status" value="1"/>
</dbReference>
<keyword evidence="5 9" id="KW-0418">Kinase</keyword>
<organism evidence="9 10">
    <name type="scientific">Colwellia maritima</name>
    <dbReference type="NCBI Taxonomy" id="2912588"/>
    <lineage>
        <taxon>Bacteria</taxon>
        <taxon>Pseudomonadati</taxon>
        <taxon>Pseudomonadota</taxon>
        <taxon>Gammaproteobacteria</taxon>
        <taxon>Alteromonadales</taxon>
        <taxon>Colwelliaceae</taxon>
        <taxon>Colwellia</taxon>
    </lineage>
</organism>
<gene>
    <name evidence="9" type="ORF">L3081_19820</name>
</gene>
<dbReference type="EC" id="2.7.13.3" evidence="2"/>
<keyword evidence="3" id="KW-0597">Phosphoprotein</keyword>
<keyword evidence="6" id="KW-0902">Two-component regulatory system</keyword>
<comment type="catalytic activity">
    <reaction evidence="1">
        <text>ATP + protein L-histidine = ADP + protein N-phospho-L-histidine.</text>
        <dbReference type="EC" id="2.7.13.3"/>
    </reaction>
</comment>
<evidence type="ECO:0000256" key="1">
    <source>
        <dbReference type="ARBA" id="ARBA00000085"/>
    </source>
</evidence>